<reference evidence="3" key="1">
    <citation type="submission" date="2016-10" db="EMBL/GenBank/DDBJ databases">
        <authorList>
            <person name="Varghese N."/>
            <person name="Submissions S."/>
        </authorList>
    </citation>
    <scope>NUCLEOTIDE SEQUENCE [LARGE SCALE GENOMIC DNA]</scope>
    <source>
        <strain evidence="3">DSM 45413</strain>
    </source>
</reference>
<evidence type="ECO:0000259" key="1">
    <source>
        <dbReference type="Pfam" id="PF12728"/>
    </source>
</evidence>
<gene>
    <name evidence="2" type="ORF">SAMN05660991_00812</name>
</gene>
<name>A0A1H8QUC4_9ACTN</name>
<dbReference type="AlphaFoldDB" id="A0A1H8QUC4"/>
<dbReference type="RefSeq" id="WP_244524434.1">
    <property type="nucleotide sequence ID" value="NZ_FOEE01000002.1"/>
</dbReference>
<organism evidence="2 3">
    <name type="scientific">Trujillonella endophytica</name>
    <dbReference type="NCBI Taxonomy" id="673521"/>
    <lineage>
        <taxon>Bacteria</taxon>
        <taxon>Bacillati</taxon>
        <taxon>Actinomycetota</taxon>
        <taxon>Actinomycetes</taxon>
        <taxon>Geodermatophilales</taxon>
        <taxon>Geodermatophilaceae</taxon>
        <taxon>Trujillonella</taxon>
    </lineage>
</organism>
<dbReference type="NCBIfam" id="TIGR01764">
    <property type="entry name" value="excise"/>
    <property type="match status" value="1"/>
</dbReference>
<keyword evidence="3" id="KW-1185">Reference proteome</keyword>
<dbReference type="GO" id="GO:0003677">
    <property type="term" value="F:DNA binding"/>
    <property type="evidence" value="ECO:0007669"/>
    <property type="project" value="InterPro"/>
</dbReference>
<dbReference type="InterPro" id="IPR010093">
    <property type="entry name" value="SinI_DNA-bd"/>
</dbReference>
<protein>
    <submittedName>
        <fullName evidence="2">DNA binding domain-containing protein, excisionase family</fullName>
    </submittedName>
</protein>
<dbReference type="InterPro" id="IPR041657">
    <property type="entry name" value="HTH_17"/>
</dbReference>
<evidence type="ECO:0000313" key="2">
    <source>
        <dbReference type="EMBL" id="SEO57870.1"/>
    </source>
</evidence>
<accession>A0A1H8QUC4</accession>
<proteinExistence type="predicted"/>
<sequence>MTKSGERLGAVESSPHDELLTIEQAGKYLATGERFVRRLIAERRIAYVKLGKYVRLQRSALDAFINAGRVPSA</sequence>
<dbReference type="EMBL" id="FOEE01000002">
    <property type="protein sequence ID" value="SEO57870.1"/>
    <property type="molecule type" value="Genomic_DNA"/>
</dbReference>
<feature type="domain" description="Helix-turn-helix" evidence="1">
    <location>
        <begin position="19"/>
        <end position="68"/>
    </location>
</feature>
<dbReference type="Proteomes" id="UP000198960">
    <property type="component" value="Unassembled WGS sequence"/>
</dbReference>
<dbReference type="Pfam" id="PF12728">
    <property type="entry name" value="HTH_17"/>
    <property type="match status" value="1"/>
</dbReference>
<evidence type="ECO:0000313" key="3">
    <source>
        <dbReference type="Proteomes" id="UP000198960"/>
    </source>
</evidence>